<keyword evidence="2" id="KW-1185">Reference proteome</keyword>
<name>A0ACB5TPS6_AMBMO</name>
<sequence>MTKLKPEMLQYKGESTKLGYFEIEAMQISLKLPTHTRKVNIFDEKFNVCPAFDLKDFTNGSMITTLNQLIHENSHQNETFMDLLKGTIVTQNSLSKYLSPKFALAVTLKIRKDDSASPSLSSSFNSSIPIKLTSEISPVNFLVAAPDETPAYETKPAHCSNTDEFSANAFYYTRFFSPSKAQFELGTGGGIGITRNGYLGPDVRGAVTTTVLFTGSGLGSLSYYQPGCYDSGDGYDTAKYGHRDGVFSGIGNGFSDAAVGLDSRVSGTSLTCSGMMFI</sequence>
<protein>
    <submittedName>
        <fullName evidence="1">Unnamed protein product</fullName>
    </submittedName>
</protein>
<reference evidence="1" key="1">
    <citation type="submission" date="2023-04" db="EMBL/GenBank/DDBJ databases">
        <title>Ambrosiozyma monospora NBRC 10751.</title>
        <authorList>
            <person name="Ichikawa N."/>
            <person name="Sato H."/>
            <person name="Tonouchi N."/>
        </authorList>
    </citation>
    <scope>NUCLEOTIDE SEQUENCE</scope>
    <source>
        <strain evidence="1">NBRC 10751</strain>
    </source>
</reference>
<dbReference type="EMBL" id="BSXS01008422">
    <property type="protein sequence ID" value="GME92421.1"/>
    <property type="molecule type" value="Genomic_DNA"/>
</dbReference>
<evidence type="ECO:0000313" key="2">
    <source>
        <dbReference type="Proteomes" id="UP001165064"/>
    </source>
</evidence>
<evidence type="ECO:0000313" key="1">
    <source>
        <dbReference type="EMBL" id="GME92421.1"/>
    </source>
</evidence>
<organism evidence="1 2">
    <name type="scientific">Ambrosiozyma monospora</name>
    <name type="common">Yeast</name>
    <name type="synonym">Endomycopsis monosporus</name>
    <dbReference type="NCBI Taxonomy" id="43982"/>
    <lineage>
        <taxon>Eukaryota</taxon>
        <taxon>Fungi</taxon>
        <taxon>Dikarya</taxon>
        <taxon>Ascomycota</taxon>
        <taxon>Saccharomycotina</taxon>
        <taxon>Pichiomycetes</taxon>
        <taxon>Pichiales</taxon>
        <taxon>Pichiaceae</taxon>
        <taxon>Ambrosiozyma</taxon>
    </lineage>
</organism>
<comment type="caution">
    <text evidence="1">The sequence shown here is derived from an EMBL/GenBank/DDBJ whole genome shotgun (WGS) entry which is preliminary data.</text>
</comment>
<proteinExistence type="predicted"/>
<accession>A0ACB5TPS6</accession>
<dbReference type="Proteomes" id="UP001165064">
    <property type="component" value="Unassembled WGS sequence"/>
</dbReference>
<gene>
    <name evidence="1" type="ORF">Amon02_000906500</name>
</gene>